<dbReference type="STRING" id="68223.GCA_002028425_07046"/>
<name>A0A0F4J1A6_9ACTN</name>
<dbReference type="PATRIC" id="fig|68223.7.peg.1398"/>
<evidence type="ECO:0000313" key="4">
    <source>
        <dbReference type="EMBL" id="KJY28047.1"/>
    </source>
</evidence>
<accession>A0A0F4J1A6</accession>
<dbReference type="Proteomes" id="UP000033551">
    <property type="component" value="Unassembled WGS sequence"/>
</dbReference>
<dbReference type="RefSeq" id="WP_045950067.1">
    <property type="nucleotide sequence ID" value="NZ_JZWV01000768.1"/>
</dbReference>
<evidence type="ECO:0000259" key="3">
    <source>
        <dbReference type="SMART" id="SM00824"/>
    </source>
</evidence>
<dbReference type="InterPro" id="IPR012223">
    <property type="entry name" value="TEII"/>
</dbReference>
<feature type="domain" description="Thioesterase TesA-like" evidence="3">
    <location>
        <begin position="33"/>
        <end position="251"/>
    </location>
</feature>
<keyword evidence="5" id="KW-1185">Reference proteome</keyword>
<dbReference type="InterPro" id="IPR001031">
    <property type="entry name" value="Thioesterase"/>
</dbReference>
<dbReference type="Pfam" id="PF00975">
    <property type="entry name" value="Thioesterase"/>
    <property type="match status" value="1"/>
</dbReference>
<proteinExistence type="inferred from homology"/>
<dbReference type="SMART" id="SM00824">
    <property type="entry name" value="PKS_TE"/>
    <property type="match status" value="1"/>
</dbReference>
<keyword evidence="2 4" id="KW-0378">Hydrolase</keyword>
<dbReference type="InterPro" id="IPR020802">
    <property type="entry name" value="TesA-like"/>
</dbReference>
<evidence type="ECO:0000256" key="2">
    <source>
        <dbReference type="ARBA" id="ARBA00022801"/>
    </source>
</evidence>
<dbReference type="SUPFAM" id="SSF53474">
    <property type="entry name" value="alpha/beta-Hydrolases"/>
    <property type="match status" value="1"/>
</dbReference>
<dbReference type="InterPro" id="IPR029058">
    <property type="entry name" value="AB_hydrolase_fold"/>
</dbReference>
<dbReference type="OrthoDB" id="8480037at2"/>
<organism evidence="4 5">
    <name type="scientific">Streptomyces katrae</name>
    <dbReference type="NCBI Taxonomy" id="68223"/>
    <lineage>
        <taxon>Bacteria</taxon>
        <taxon>Bacillati</taxon>
        <taxon>Actinomycetota</taxon>
        <taxon>Actinomycetes</taxon>
        <taxon>Kitasatosporales</taxon>
        <taxon>Streptomycetaceae</taxon>
        <taxon>Streptomyces</taxon>
    </lineage>
</organism>
<gene>
    <name evidence="4" type="ORF">VR44_26210</name>
</gene>
<dbReference type="AlphaFoldDB" id="A0A0F4J1A6"/>
<dbReference type="GO" id="GO:0008610">
    <property type="term" value="P:lipid biosynthetic process"/>
    <property type="evidence" value="ECO:0007669"/>
    <property type="project" value="TreeGrafter"/>
</dbReference>
<reference evidence="4 5" key="1">
    <citation type="submission" date="2015-02" db="EMBL/GenBank/DDBJ databases">
        <authorList>
            <person name="Ju K.-S."/>
            <person name="Doroghazi J.R."/>
            <person name="Metcalf W."/>
        </authorList>
    </citation>
    <scope>NUCLEOTIDE SEQUENCE [LARGE SCALE GENOMIC DNA]</scope>
    <source>
        <strain evidence="4 5">NRRL ISP-5550</strain>
    </source>
</reference>
<evidence type="ECO:0000256" key="1">
    <source>
        <dbReference type="ARBA" id="ARBA00007169"/>
    </source>
</evidence>
<dbReference type="PANTHER" id="PTHR11487">
    <property type="entry name" value="THIOESTERASE"/>
    <property type="match status" value="1"/>
</dbReference>
<dbReference type="PANTHER" id="PTHR11487:SF0">
    <property type="entry name" value="S-ACYL FATTY ACID SYNTHASE THIOESTERASE, MEDIUM CHAIN"/>
    <property type="match status" value="1"/>
</dbReference>
<comment type="caution">
    <text evidence="4">The sequence shown here is derived from an EMBL/GenBank/DDBJ whole genome shotgun (WGS) entry which is preliminary data.</text>
</comment>
<dbReference type="Gene3D" id="3.40.50.1820">
    <property type="entry name" value="alpha/beta hydrolase"/>
    <property type="match status" value="1"/>
</dbReference>
<evidence type="ECO:0000313" key="5">
    <source>
        <dbReference type="Proteomes" id="UP000033551"/>
    </source>
</evidence>
<protein>
    <submittedName>
        <fullName evidence="4">Oleoyl-ACP hydrolase</fullName>
    </submittedName>
</protein>
<dbReference type="GO" id="GO:0016787">
    <property type="term" value="F:hydrolase activity"/>
    <property type="evidence" value="ECO:0007669"/>
    <property type="project" value="UniProtKB-KW"/>
</dbReference>
<comment type="similarity">
    <text evidence="1">Belongs to the thioesterase family.</text>
</comment>
<sequence length="259" mass="28100">MTTLRATTAANPWIRRFHPPARPDTAPVLVVLPHAGGSASYYFPLSRDLAAHAEVLTVQYPGRQERLSEPSPDTIAGLVDGVEDALAPWRERPLVLFGHSMGAVLAYELTRRLEASGAAPRGLILSGRRSPLVPRHDDLHTLDDDALLAHVRALSGTDTTLLADPELQAMILPALRSDYHAVGTYRHEPGPPLRTPVSVLCGESDPRAAVPEAMAWRELTEGAFTFRGFPGGHFYLAERHEAVTSAIADDLKAFMTGSH</sequence>
<dbReference type="EMBL" id="JZWV01000768">
    <property type="protein sequence ID" value="KJY28047.1"/>
    <property type="molecule type" value="Genomic_DNA"/>
</dbReference>